<dbReference type="AlphaFoldDB" id="A0A644UQU9"/>
<dbReference type="Pfam" id="PF03755">
    <property type="entry name" value="YicC-like_N"/>
    <property type="match status" value="1"/>
</dbReference>
<evidence type="ECO:0008006" key="9">
    <source>
        <dbReference type="Google" id="ProtNLM"/>
    </source>
</evidence>
<dbReference type="PANTHER" id="PTHR30636:SF3">
    <property type="entry name" value="UPF0701 PROTEIN YICC"/>
    <property type="match status" value="1"/>
</dbReference>
<dbReference type="Pfam" id="PF08340">
    <property type="entry name" value="YicC-like_C"/>
    <property type="match status" value="1"/>
</dbReference>
<dbReference type="InterPro" id="IPR013527">
    <property type="entry name" value="YicC-like_N"/>
</dbReference>
<sequence length="290" mass="33210">MLKSMTGFGKADTITSVGKFTVEIRSVNGKNADINLKTQFIPREKEIETKQLLSAMLSRGSIDLYISLENSVENTGKHINGEIFKTYWSQIEQLASDMNIPVSKEDLLPIVLKMPDVTEPRKPLETDSFWSNLSDCIKRAALAMDEFRSSEGAKLEIEIRERINNILSSLSLTEKLDSSRNESVRNKLLSRFEESGLMADQNRFEQEIIYYLEKLDITEEKVRLKQHCEYFIQTIKTESMPGKKLGFIAQEIGREINTLGSKANHAEIQRLVVEMKEELEKIKEQTLNIL</sequence>
<dbReference type="InterPro" id="IPR013551">
    <property type="entry name" value="YicC-like_C"/>
</dbReference>
<evidence type="ECO:0000256" key="1">
    <source>
        <dbReference type="ARBA" id="ARBA00001968"/>
    </source>
</evidence>
<keyword evidence="4" id="KW-0378">Hydrolase</keyword>
<accession>A0A644UQU9</accession>
<keyword evidence="3" id="KW-0255">Endonuclease</keyword>
<evidence type="ECO:0000256" key="3">
    <source>
        <dbReference type="ARBA" id="ARBA00022759"/>
    </source>
</evidence>
<comment type="caution">
    <text evidence="8">The sequence shown here is derived from an EMBL/GenBank/DDBJ whole genome shotgun (WGS) entry which is preliminary data.</text>
</comment>
<organism evidence="8">
    <name type="scientific">bioreactor metagenome</name>
    <dbReference type="NCBI Taxonomy" id="1076179"/>
    <lineage>
        <taxon>unclassified sequences</taxon>
        <taxon>metagenomes</taxon>
        <taxon>ecological metagenomes</taxon>
    </lineage>
</organism>
<keyword evidence="2" id="KW-0540">Nuclease</keyword>
<feature type="domain" description="Endoribonuclease YicC-like C-terminal" evidence="7">
    <location>
        <begin position="175"/>
        <end position="289"/>
    </location>
</feature>
<feature type="domain" description="Endoribonuclease YicC-like N-terminal" evidence="6">
    <location>
        <begin position="2"/>
        <end position="156"/>
    </location>
</feature>
<evidence type="ECO:0000313" key="8">
    <source>
        <dbReference type="EMBL" id="MPL81284.1"/>
    </source>
</evidence>
<evidence type="ECO:0000256" key="2">
    <source>
        <dbReference type="ARBA" id="ARBA00022722"/>
    </source>
</evidence>
<comment type="cofactor">
    <cofactor evidence="1">
        <name>a divalent metal cation</name>
        <dbReference type="ChEBI" id="CHEBI:60240"/>
    </cofactor>
</comment>
<evidence type="ECO:0000256" key="4">
    <source>
        <dbReference type="ARBA" id="ARBA00022801"/>
    </source>
</evidence>
<proteinExistence type="inferred from homology"/>
<dbReference type="EMBL" id="VSSQ01000148">
    <property type="protein sequence ID" value="MPL81284.1"/>
    <property type="molecule type" value="Genomic_DNA"/>
</dbReference>
<comment type="similarity">
    <text evidence="5">Belongs to the YicC/YloC family.</text>
</comment>
<protein>
    <recommendedName>
        <fullName evidence="9">YicC family protein</fullName>
    </recommendedName>
</protein>
<evidence type="ECO:0000256" key="5">
    <source>
        <dbReference type="ARBA" id="ARBA00035648"/>
    </source>
</evidence>
<name>A0A644UQU9_9ZZZZ</name>
<dbReference type="GO" id="GO:0016787">
    <property type="term" value="F:hydrolase activity"/>
    <property type="evidence" value="ECO:0007669"/>
    <property type="project" value="UniProtKB-KW"/>
</dbReference>
<evidence type="ECO:0000259" key="6">
    <source>
        <dbReference type="Pfam" id="PF03755"/>
    </source>
</evidence>
<gene>
    <name evidence="8" type="ORF">SDC9_27199</name>
</gene>
<dbReference type="GO" id="GO:0004521">
    <property type="term" value="F:RNA endonuclease activity"/>
    <property type="evidence" value="ECO:0007669"/>
    <property type="project" value="InterPro"/>
</dbReference>
<dbReference type="PANTHER" id="PTHR30636">
    <property type="entry name" value="UPF0701 PROTEIN YICC"/>
    <property type="match status" value="1"/>
</dbReference>
<evidence type="ECO:0000259" key="7">
    <source>
        <dbReference type="Pfam" id="PF08340"/>
    </source>
</evidence>
<dbReference type="InterPro" id="IPR005229">
    <property type="entry name" value="YicC/YloC-like"/>
</dbReference>
<reference evidence="8" key="1">
    <citation type="submission" date="2019-08" db="EMBL/GenBank/DDBJ databases">
        <authorList>
            <person name="Kucharzyk K."/>
            <person name="Murdoch R.W."/>
            <person name="Higgins S."/>
            <person name="Loffler F."/>
        </authorList>
    </citation>
    <scope>NUCLEOTIDE SEQUENCE</scope>
</reference>